<name>A0A916NB86_9BACT</name>
<dbReference type="Proteomes" id="UP000680038">
    <property type="component" value="Unassembled WGS sequence"/>
</dbReference>
<evidence type="ECO:0000313" key="1">
    <source>
        <dbReference type="EMBL" id="CAG4995253.1"/>
    </source>
</evidence>
<proteinExistence type="predicted"/>
<dbReference type="Pfam" id="PF14092">
    <property type="entry name" value="DUF4270"/>
    <property type="match status" value="1"/>
</dbReference>
<protein>
    <recommendedName>
        <fullName evidence="3">DUF4270 domain-containing protein</fullName>
    </recommendedName>
</protein>
<dbReference type="PROSITE" id="PS51257">
    <property type="entry name" value="PROKAR_LIPOPROTEIN"/>
    <property type="match status" value="1"/>
</dbReference>
<reference evidence="1" key="1">
    <citation type="submission" date="2021-04" db="EMBL/GenBank/DDBJ databases">
        <authorList>
            <person name="Rodrigo-Torres L."/>
            <person name="Arahal R. D."/>
            <person name="Lucena T."/>
        </authorList>
    </citation>
    <scope>NUCLEOTIDE SEQUENCE</scope>
    <source>
        <strain evidence="1">CECT 9275</strain>
    </source>
</reference>
<evidence type="ECO:0008006" key="3">
    <source>
        <dbReference type="Google" id="ProtNLM"/>
    </source>
</evidence>
<comment type="caution">
    <text evidence="1">The sequence shown here is derived from an EMBL/GenBank/DDBJ whole genome shotgun (WGS) entry which is preliminary data.</text>
</comment>
<accession>A0A916NB86</accession>
<dbReference type="EMBL" id="CAJRAF010000001">
    <property type="protein sequence ID" value="CAG4995253.1"/>
    <property type="molecule type" value="Genomic_DNA"/>
</dbReference>
<evidence type="ECO:0000313" key="2">
    <source>
        <dbReference type="Proteomes" id="UP000680038"/>
    </source>
</evidence>
<keyword evidence="2" id="KW-1185">Reference proteome</keyword>
<dbReference type="InterPro" id="IPR025366">
    <property type="entry name" value="DUF4270"/>
</dbReference>
<dbReference type="AlphaFoldDB" id="A0A916NB86"/>
<sequence length="464" mass="51105">MKFNSHSAKAFSFRISGFLIILGLCYSLSGCTWGDQIASLTQPNPDDFAVYYSDTSTVRMSTIAYDSVMTGGASRLLFGQYVDPYFGKVTATPFTQPTLEGSLTVPEEAVYDSIIVSIGYDKYYYGDTTKIMNLGIHAIQSDIMARSSYFNTSTMPYDPKPLGKLRFYPRPKRDSVITVRLSDEFGNKIFDMAKGNLLTAATDWTNVLLGIAIVPGASDNGAVIGIKWPDNATAIQLHYHTVGTEGVVEGYAGIKVNAAYNQILTDRTGTQLVKLPKTKRLSIPSDETGNMSFIQAGAGLVTRIDIPTVRELKYVKYSVANKAFLKLYPVDQSVTDFLTPPAYLYIYRVNKNNEYYSSASTGGPLALTDLTGSTAIRGVYDRDSLNNEPFYRFDISSYVANILLSDYQIDEGLVLINSQLGGALYPETNTDFVKSVNRLVIAGPNSGRKSPKLELYYTTVKVKE</sequence>
<gene>
    <name evidence="1" type="ORF">DYBT9275_01591</name>
</gene>
<dbReference type="RefSeq" id="WP_215238222.1">
    <property type="nucleotide sequence ID" value="NZ_CAJRAF010000001.1"/>
</dbReference>
<organism evidence="1 2">
    <name type="scientific">Dyadobacter helix</name>
    <dbReference type="NCBI Taxonomy" id="2822344"/>
    <lineage>
        <taxon>Bacteria</taxon>
        <taxon>Pseudomonadati</taxon>
        <taxon>Bacteroidota</taxon>
        <taxon>Cytophagia</taxon>
        <taxon>Cytophagales</taxon>
        <taxon>Spirosomataceae</taxon>
        <taxon>Dyadobacter</taxon>
    </lineage>
</organism>